<evidence type="ECO:0000256" key="3">
    <source>
        <dbReference type="ARBA" id="ARBA00022803"/>
    </source>
</evidence>
<reference evidence="8" key="1">
    <citation type="submission" date="2019-11" db="EMBL/GenBank/DDBJ databases">
        <title>Isolation and characterization of a novel species in the genus Sulfuriferula.</title>
        <authorList>
            <person name="Mochizuki J."/>
            <person name="Kojima H."/>
            <person name="Fukui M."/>
        </authorList>
    </citation>
    <scope>NUCLEOTIDE SEQUENCE [LARGE SCALE GENOMIC DNA]</scope>
    <source>
        <strain evidence="8">SGTM</strain>
    </source>
</reference>
<dbReference type="Proteomes" id="UP000463939">
    <property type="component" value="Chromosome"/>
</dbReference>
<dbReference type="GO" id="GO:0009898">
    <property type="term" value="C:cytoplasmic side of plasma membrane"/>
    <property type="evidence" value="ECO:0007669"/>
    <property type="project" value="UniProtKB-UniRule"/>
</dbReference>
<dbReference type="GO" id="GO:0008653">
    <property type="term" value="P:lipopolysaccharide metabolic process"/>
    <property type="evidence" value="ECO:0007669"/>
    <property type="project" value="InterPro"/>
</dbReference>
<organism evidence="7 8">
    <name type="scientific">Sulfuriferula nivalis</name>
    <dbReference type="NCBI Taxonomy" id="2675298"/>
    <lineage>
        <taxon>Bacteria</taxon>
        <taxon>Pseudomonadati</taxon>
        <taxon>Pseudomonadota</taxon>
        <taxon>Betaproteobacteria</taxon>
        <taxon>Nitrosomonadales</taxon>
        <taxon>Sulfuricellaceae</taxon>
        <taxon>Sulfuriferula</taxon>
    </lineage>
</organism>
<evidence type="ECO:0000256" key="2">
    <source>
        <dbReference type="ARBA" id="ARBA00022737"/>
    </source>
</evidence>
<dbReference type="NCBIfam" id="NF008755">
    <property type="entry name" value="PRK11788.1-3"/>
    <property type="match status" value="1"/>
</dbReference>
<keyword evidence="8" id="KW-1185">Reference proteome</keyword>
<dbReference type="RefSeq" id="WP_179954402.1">
    <property type="nucleotide sequence ID" value="NZ_AP021881.1"/>
</dbReference>
<feature type="binding site" evidence="4">
    <location>
        <position position="359"/>
    </location>
    <ligand>
        <name>Fe cation</name>
        <dbReference type="ChEBI" id="CHEBI:24875"/>
    </ligand>
</feature>
<dbReference type="PANTHER" id="PTHR45586">
    <property type="entry name" value="TPR REPEAT-CONTAINING PROTEIN PA4667"/>
    <property type="match status" value="1"/>
</dbReference>
<name>A0A809S354_9PROT</name>
<dbReference type="InterPro" id="IPR030865">
    <property type="entry name" value="LapB"/>
</dbReference>
<keyword evidence="4 5" id="KW-1133">Transmembrane helix</keyword>
<gene>
    <name evidence="4 7" type="primary">lapB</name>
    <name evidence="7" type="ORF">SFSGTM_18560</name>
</gene>
<dbReference type="InterPro" id="IPR019734">
    <property type="entry name" value="TPR_rpt"/>
</dbReference>
<proteinExistence type="inferred from homology"/>
<comment type="similarity">
    <text evidence="4">Belongs to the LapB family.</text>
</comment>
<dbReference type="InterPro" id="IPR051012">
    <property type="entry name" value="CellSynth/LPSAsmb/PSIAsmb"/>
</dbReference>
<evidence type="ECO:0000259" key="6">
    <source>
        <dbReference type="Pfam" id="PF18073"/>
    </source>
</evidence>
<dbReference type="Gene3D" id="1.25.40.10">
    <property type="entry name" value="Tetratricopeptide repeat domain"/>
    <property type="match status" value="2"/>
</dbReference>
<keyword evidence="3 4" id="KW-0802">TPR repeat</keyword>
<feature type="binding site" evidence="4">
    <location>
        <position position="373"/>
    </location>
    <ligand>
        <name>Fe cation</name>
        <dbReference type="ChEBI" id="CHEBI:24875"/>
    </ligand>
</feature>
<evidence type="ECO:0000313" key="7">
    <source>
        <dbReference type="EMBL" id="BBP01148.1"/>
    </source>
</evidence>
<keyword evidence="4" id="KW-0997">Cell inner membrane</keyword>
<evidence type="ECO:0000256" key="4">
    <source>
        <dbReference type="HAMAP-Rule" id="MF_00994"/>
    </source>
</evidence>
<dbReference type="InterPro" id="IPR041166">
    <property type="entry name" value="Rubredoxin_2"/>
</dbReference>
<comment type="subcellular location">
    <subcellularLocation>
        <location evidence="4">Cell inner membrane</location>
        <topology evidence="4">Single-pass membrane protein</topology>
        <orientation evidence="4">Cytoplasmic side</orientation>
    </subcellularLocation>
</comment>
<feature type="transmembrane region" description="Helical" evidence="5">
    <location>
        <begin position="6"/>
        <end position="24"/>
    </location>
</feature>
<sequence length="384" mass="43867">MEFELWWLLAFPLFFALGWLAARVDMRHAMSESRSVPASYFKGLNYLLNEQPDKAIEAFIEVVKVDSDTVDLHFALGGLFRKRGEVERAIRMHQNLVAREDLSPERQLKVMSELGQDYLKAGLLDRAEEIFSQLYKTDRYSDAQQFLLEIYVQEKSWAKAIEAAVALSRTSNKSYHIEIAHYYCELANVAYAHGDLDDARQYLNEALEANHDCVRATVLLGDIAASLNDHIQAVAIWRRIESQNVTYLALVADRMMASYRALQQDAEGLAYLRGALARVPSFELFNTIFNATLNIHGATVAHQLAREVLQTHPNLRGLDKLLEAELLTAPADLLPDLQLKKSIVQRYSQQQSLYQCEHCGFKARSFFWHCPACNHWDSFPPLKE</sequence>
<dbReference type="PANTHER" id="PTHR45586:SF1">
    <property type="entry name" value="LIPOPOLYSACCHARIDE ASSEMBLY PROTEIN B"/>
    <property type="match status" value="1"/>
</dbReference>
<evidence type="ECO:0000256" key="1">
    <source>
        <dbReference type="ARBA" id="ARBA00022723"/>
    </source>
</evidence>
<dbReference type="Pfam" id="PF13432">
    <property type="entry name" value="TPR_16"/>
    <property type="match status" value="3"/>
</dbReference>
<keyword evidence="4" id="KW-1003">Cell membrane</keyword>
<feature type="binding site" evidence="4">
    <location>
        <position position="356"/>
    </location>
    <ligand>
        <name>Fe cation</name>
        <dbReference type="ChEBI" id="CHEBI:24875"/>
    </ligand>
</feature>
<feature type="topological domain" description="Cytoplasmic" evidence="4">
    <location>
        <begin position="23"/>
        <end position="384"/>
    </location>
</feature>
<keyword evidence="1 4" id="KW-0479">Metal-binding</keyword>
<dbReference type="EMBL" id="AP021881">
    <property type="protein sequence ID" value="BBP01148.1"/>
    <property type="molecule type" value="Genomic_DNA"/>
</dbReference>
<dbReference type="SUPFAM" id="SSF48452">
    <property type="entry name" value="TPR-like"/>
    <property type="match status" value="1"/>
</dbReference>
<evidence type="ECO:0000256" key="5">
    <source>
        <dbReference type="SAM" id="Phobius"/>
    </source>
</evidence>
<dbReference type="GO" id="GO:0005506">
    <property type="term" value="F:iron ion binding"/>
    <property type="evidence" value="ECO:0007669"/>
    <property type="project" value="UniProtKB-UniRule"/>
</dbReference>
<keyword evidence="4" id="KW-0408">Iron</keyword>
<dbReference type="Pfam" id="PF18073">
    <property type="entry name" value="Zn_ribbon_LapB"/>
    <property type="match status" value="1"/>
</dbReference>
<keyword evidence="4 5" id="KW-0812">Transmembrane</keyword>
<keyword evidence="2 4" id="KW-0677">Repeat</keyword>
<dbReference type="KEGG" id="sniv:SFSGTM_18560"/>
<dbReference type="SMART" id="SM00028">
    <property type="entry name" value="TPR"/>
    <property type="match status" value="5"/>
</dbReference>
<feature type="domain" description="LapB rubredoxin metal binding" evidence="6">
    <location>
        <begin position="354"/>
        <end position="380"/>
    </location>
</feature>
<evidence type="ECO:0000313" key="8">
    <source>
        <dbReference type="Proteomes" id="UP000463939"/>
    </source>
</evidence>
<feature type="binding site" evidence="4">
    <location>
        <position position="370"/>
    </location>
    <ligand>
        <name>Fe cation</name>
        <dbReference type="ChEBI" id="CHEBI:24875"/>
    </ligand>
</feature>
<dbReference type="HAMAP" id="MF_00994">
    <property type="entry name" value="LPS_assembly_LapB"/>
    <property type="match status" value="1"/>
</dbReference>
<comment type="function">
    <text evidence="4">Modulates cellular lipopolysaccharide (LPS) levels by regulating LpxC, which is involved in lipid A biosynthesis. May act by modulating the proteolytic activity of FtsH towards LpxC. May also coordinate assembly of proteins involved in LPS synthesis at the plasma membrane.</text>
</comment>
<accession>A0A809S354</accession>
<dbReference type="NCBIfam" id="NF008757">
    <property type="entry name" value="PRK11788.1-5"/>
    <property type="match status" value="1"/>
</dbReference>
<dbReference type="InterPro" id="IPR011990">
    <property type="entry name" value="TPR-like_helical_dom_sf"/>
</dbReference>
<dbReference type="AlphaFoldDB" id="A0A809S354"/>
<protein>
    <recommendedName>
        <fullName evidence="4">Lipopolysaccharide assembly protein B</fullName>
    </recommendedName>
</protein>
<keyword evidence="4 5" id="KW-0472">Membrane</keyword>
<dbReference type="GO" id="GO:0046890">
    <property type="term" value="P:regulation of lipid biosynthetic process"/>
    <property type="evidence" value="ECO:0007669"/>
    <property type="project" value="UniProtKB-UniRule"/>
</dbReference>